<comment type="caution">
    <text evidence="2">The sequence shown here is derived from an EMBL/GenBank/DDBJ whole genome shotgun (WGS) entry which is preliminary data.</text>
</comment>
<protein>
    <submittedName>
        <fullName evidence="2">Uncharacterized protein</fullName>
    </submittedName>
</protein>
<feature type="region of interest" description="Disordered" evidence="1">
    <location>
        <begin position="57"/>
        <end position="78"/>
    </location>
</feature>
<accession>A0A2C6LD72</accession>
<gene>
    <name evidence="2" type="ORF">CSUI_001265</name>
</gene>
<evidence type="ECO:0000313" key="2">
    <source>
        <dbReference type="EMBL" id="PHJ24884.1"/>
    </source>
</evidence>
<feature type="compositionally biased region" description="Basic and acidic residues" evidence="1">
    <location>
        <begin position="673"/>
        <end position="702"/>
    </location>
</feature>
<feature type="region of interest" description="Disordered" evidence="1">
    <location>
        <begin position="1028"/>
        <end position="1057"/>
    </location>
</feature>
<dbReference type="GeneID" id="94424682"/>
<feature type="region of interest" description="Disordered" evidence="1">
    <location>
        <begin position="188"/>
        <end position="214"/>
    </location>
</feature>
<dbReference type="Proteomes" id="UP000221165">
    <property type="component" value="Unassembled WGS sequence"/>
</dbReference>
<dbReference type="OrthoDB" id="371976at2759"/>
<feature type="region of interest" description="Disordered" evidence="1">
    <location>
        <begin position="911"/>
        <end position="943"/>
    </location>
</feature>
<feature type="compositionally biased region" description="Polar residues" evidence="1">
    <location>
        <begin position="188"/>
        <end position="198"/>
    </location>
</feature>
<feature type="compositionally biased region" description="Basic and acidic residues" evidence="1">
    <location>
        <begin position="512"/>
        <end position="529"/>
    </location>
</feature>
<feature type="region of interest" description="Disordered" evidence="1">
    <location>
        <begin position="752"/>
        <end position="785"/>
    </location>
</feature>
<sequence>MPTAAEFRPPQLNPGEGLRSGFARVQRGVLGSAEDLDCRLVRQELVAEKEKARFRPAVAAKHSGRRGRSRMEGQPSPPRFYAPPFSRAEEDEVAGDGQFRPKRAGKALKYIGCPPADPRLRSKKTCVGLEEKMNATGYTVSVNWDPYAGYHAHAVPPEVDAMHAEEVLTCVDPPEISPDITCSNITEGEQSLQVSSRPNPEGSRLKDSAGFSRRPRSVSAHCGLTRHCIPVYQFAPTLCTKSREIIDTYREHRVASLWAGLDLTNEGVVDFFQLPRRSASAQNEFFERTSSSGNADDPRRSMMTRIEERFVRACIPHLIAGAVSRSTARVLKDGGTLGPRFDPSLRLYSSGPAGTAGGADGNVHPVVTVATEPPVYPYPRPVDPMRVDLLPDAEAEAARAARETAEAVRACRRLAKEHNQVVMLNVDESVEGGAEASAQPMLFVPRRKFIEAALRLLSQEFGNSGVDAFRDQIMYECRRFVEKVNPEDAKKLFKPHILEYSRKLDARRRKKEREGHDDGIGGRQTTDRGLYHDATDSSAFFGALYEAKMKFPRVGLRRVENRFDEQIDHYLRKKQQLQHLKQCLSDMREGEFCTFHPEITPLPKYLRDRQKPIYDQPPPNDPMTILKQFCRHYTEDRNYAQLVETIKECTFQPNIEKFIAKEKRRKGTASTQKRGESNPDGSGKKREKEPGTDRKGERERVNRVFGATDDDAKESAKRVDRLFDTLDEPFDYIFDADIRQWLTTDADKYCPADGEQTDTKGRKPPGWKRWEAEGREPQYRGPRKDRVEEKILSCEGTELVVETKDQAERTPSPVKKPKRRTTPYNEWVDSLRGGYLPNTMEFHMGPSEKGDKEKLERYGMRDWSRYIRLKHREVETRVVPNDEIIDAICESELPSADAPPPTVWVHRRRWQPPLERGPSASTHTEANLHTGEEPQEGRLYPASGKPAGLTRQQAKAYRDPFPPVADATTFLVPTPMKVDKLRQKYRLYMQLRNGIDSGEVRMPPRVRALKKDVLKDLEEQVKREPPAIVLAEMRRQPSLTSTAETDGSGVDRDATED</sequence>
<proteinExistence type="predicted"/>
<dbReference type="AlphaFoldDB" id="A0A2C6LD72"/>
<feature type="region of interest" description="Disordered" evidence="1">
    <location>
        <begin position="660"/>
        <end position="715"/>
    </location>
</feature>
<evidence type="ECO:0000313" key="3">
    <source>
        <dbReference type="Proteomes" id="UP000221165"/>
    </source>
</evidence>
<feature type="region of interest" description="Disordered" evidence="1">
    <location>
        <begin position="504"/>
        <end position="529"/>
    </location>
</feature>
<dbReference type="EMBL" id="MIGC01000500">
    <property type="protein sequence ID" value="PHJ24884.1"/>
    <property type="molecule type" value="Genomic_DNA"/>
</dbReference>
<name>A0A2C6LD72_9APIC</name>
<keyword evidence="3" id="KW-1185">Reference proteome</keyword>
<dbReference type="RefSeq" id="XP_067926556.1">
    <property type="nucleotide sequence ID" value="XM_068061471.1"/>
</dbReference>
<dbReference type="VEuPathDB" id="ToxoDB:CSUI_001265"/>
<reference evidence="2 3" key="1">
    <citation type="journal article" date="2017" name="Int. J. Parasitol.">
        <title>The genome of the protozoan parasite Cystoisospora suis and a reverse vaccinology approach to identify vaccine candidates.</title>
        <authorList>
            <person name="Palmieri N."/>
            <person name="Shrestha A."/>
            <person name="Ruttkowski B."/>
            <person name="Beck T."/>
            <person name="Vogl C."/>
            <person name="Tomley F."/>
            <person name="Blake D.P."/>
            <person name="Joachim A."/>
        </authorList>
    </citation>
    <scope>NUCLEOTIDE SEQUENCE [LARGE SCALE GENOMIC DNA]</scope>
    <source>
        <strain evidence="2 3">Wien I</strain>
    </source>
</reference>
<feature type="compositionally biased region" description="Basic and acidic residues" evidence="1">
    <location>
        <begin position="768"/>
        <end position="785"/>
    </location>
</feature>
<evidence type="ECO:0000256" key="1">
    <source>
        <dbReference type="SAM" id="MobiDB-lite"/>
    </source>
</evidence>
<organism evidence="2 3">
    <name type="scientific">Cystoisospora suis</name>
    <dbReference type="NCBI Taxonomy" id="483139"/>
    <lineage>
        <taxon>Eukaryota</taxon>
        <taxon>Sar</taxon>
        <taxon>Alveolata</taxon>
        <taxon>Apicomplexa</taxon>
        <taxon>Conoidasida</taxon>
        <taxon>Coccidia</taxon>
        <taxon>Eucoccidiorida</taxon>
        <taxon>Eimeriorina</taxon>
        <taxon>Sarcocystidae</taxon>
        <taxon>Cystoisospora</taxon>
    </lineage>
</organism>